<evidence type="ECO:0000313" key="2">
    <source>
        <dbReference type="Proteomes" id="UP000501063"/>
    </source>
</evidence>
<organism evidence="1 2">
    <name type="scientific">Pseudomonas nitroreducens</name>
    <dbReference type="NCBI Taxonomy" id="46680"/>
    <lineage>
        <taxon>Bacteria</taxon>
        <taxon>Pseudomonadati</taxon>
        <taxon>Pseudomonadota</taxon>
        <taxon>Gammaproteobacteria</taxon>
        <taxon>Pseudomonadales</taxon>
        <taxon>Pseudomonadaceae</taxon>
        <taxon>Pseudomonas</taxon>
    </lineage>
</organism>
<evidence type="ECO:0000313" key="1">
    <source>
        <dbReference type="EMBL" id="QIE89210.1"/>
    </source>
</evidence>
<dbReference type="KEGG" id="pnt:G5B91_24275"/>
<dbReference type="Proteomes" id="UP000501063">
    <property type="component" value="Chromosome"/>
</dbReference>
<proteinExistence type="predicted"/>
<protein>
    <submittedName>
        <fullName evidence="1">Uncharacterized protein</fullName>
    </submittedName>
</protein>
<accession>A0A6G6J2B8</accession>
<reference evidence="1 2" key="1">
    <citation type="submission" date="2020-02" db="EMBL/GenBank/DDBJ databases">
        <title>Integrative conjugative elements (ICEs) and plasmids drive adaptation of Pseudomonas nitroreducens strain HBP1 to wastewater environment.</title>
        <authorList>
            <person name="Sentchilo V."/>
            <person name="Carraro N."/>
            <person name="Bertelli C."/>
            <person name="van der Meer J.R."/>
        </authorList>
    </citation>
    <scope>NUCLEOTIDE SEQUENCE [LARGE SCALE GENOMIC DNA]</scope>
    <source>
        <strain evidence="1 2">HBP1</strain>
    </source>
</reference>
<dbReference type="AlphaFoldDB" id="A0A6G6J2B8"/>
<gene>
    <name evidence="1" type="ORF">G5B91_24275</name>
</gene>
<sequence>MKAPKDLIRIHFDDSGNFEESASGRFFLDPGNGSSVDLSAVRILGCHVDTVRQLYTGVLRPEVLALFEATELVDFAGRQWHPGRVGRDSGYQFKLQNADLGLVLLIKNYNVKAESPGPHLKIEVSPHLIEQHSPANLQVMLGDLASEILLAVEPRQCAVHLAVDFQGWTPPSSLVSRMRCKSRNVRQFDGIGDVVFDELAATYSRGQSFLFGSAAAMQCALYNKTRQAKAVDKLDYWENRWQDQDNPFDADPANYDPDQEVYRLEFRFHHSVVEQFAQGSCDASGAVLGSTTFAELSAHLQGLFEYGLDNFRLLHRPGYVDPLWTLLHSDARFLAPVDRFFYRRYYKTARGFSGKNIELMLGNAITLFARNRMDFLSCWAALKSLPIFPLIEEYYREKGRSTTWLKKHLAKKLEERYVRYGMAA</sequence>
<dbReference type="RefSeq" id="WP_024763398.1">
    <property type="nucleotide sequence ID" value="NZ_CP049140.1"/>
</dbReference>
<name>A0A6G6J2B8_PSENT</name>
<dbReference type="EMBL" id="CP049140">
    <property type="protein sequence ID" value="QIE89210.1"/>
    <property type="molecule type" value="Genomic_DNA"/>
</dbReference>